<feature type="domain" description="TonB-dependent receptor plug" evidence="11">
    <location>
        <begin position="151"/>
        <end position="255"/>
    </location>
</feature>
<dbReference type="PROSITE" id="PS52016">
    <property type="entry name" value="TONB_DEPENDENT_REC_3"/>
    <property type="match status" value="1"/>
</dbReference>
<dbReference type="InterPro" id="IPR010104">
    <property type="entry name" value="TonB_rcpt_bac"/>
</dbReference>
<evidence type="ECO:0000256" key="4">
    <source>
        <dbReference type="ARBA" id="ARBA00022692"/>
    </source>
</evidence>
<comment type="similarity">
    <text evidence="8 9">Belongs to the TonB-dependent receptor family.</text>
</comment>
<keyword evidence="3 8" id="KW-1134">Transmembrane beta strand</keyword>
<evidence type="ECO:0000313" key="13">
    <source>
        <dbReference type="Proteomes" id="UP001327027"/>
    </source>
</evidence>
<dbReference type="InterPro" id="IPR036942">
    <property type="entry name" value="Beta-barrel_TonB_sf"/>
</dbReference>
<evidence type="ECO:0000259" key="10">
    <source>
        <dbReference type="Pfam" id="PF00593"/>
    </source>
</evidence>
<accession>A0ABU5ZQP3</accession>
<evidence type="ECO:0000256" key="1">
    <source>
        <dbReference type="ARBA" id="ARBA00004571"/>
    </source>
</evidence>
<dbReference type="InterPro" id="IPR039426">
    <property type="entry name" value="TonB-dep_rcpt-like"/>
</dbReference>
<evidence type="ECO:0000256" key="2">
    <source>
        <dbReference type="ARBA" id="ARBA00022448"/>
    </source>
</evidence>
<dbReference type="Gene3D" id="2.60.40.1120">
    <property type="entry name" value="Carboxypeptidase-like, regulatory domain"/>
    <property type="match status" value="1"/>
</dbReference>
<dbReference type="PANTHER" id="PTHR40980">
    <property type="entry name" value="PLUG DOMAIN-CONTAINING PROTEIN"/>
    <property type="match status" value="1"/>
</dbReference>
<evidence type="ECO:0000259" key="11">
    <source>
        <dbReference type="Pfam" id="PF07715"/>
    </source>
</evidence>
<dbReference type="NCBIfam" id="TIGR01782">
    <property type="entry name" value="TonB-Xanth-Caul"/>
    <property type="match status" value="1"/>
</dbReference>
<comment type="subcellular location">
    <subcellularLocation>
        <location evidence="1 8">Cell outer membrane</location>
        <topology evidence="1 8">Multi-pass membrane protein</topology>
    </subcellularLocation>
</comment>
<dbReference type="SUPFAM" id="SSF56935">
    <property type="entry name" value="Porins"/>
    <property type="match status" value="1"/>
</dbReference>
<evidence type="ECO:0000256" key="5">
    <source>
        <dbReference type="ARBA" id="ARBA00023077"/>
    </source>
</evidence>
<evidence type="ECO:0000256" key="7">
    <source>
        <dbReference type="ARBA" id="ARBA00023237"/>
    </source>
</evidence>
<organism evidence="12 13">
    <name type="scientific">Aquimarina gracilis</name>
    <dbReference type="NCBI Taxonomy" id="874422"/>
    <lineage>
        <taxon>Bacteria</taxon>
        <taxon>Pseudomonadati</taxon>
        <taxon>Bacteroidota</taxon>
        <taxon>Flavobacteriia</taxon>
        <taxon>Flavobacteriales</taxon>
        <taxon>Flavobacteriaceae</taxon>
        <taxon>Aquimarina</taxon>
    </lineage>
</organism>
<keyword evidence="5 9" id="KW-0798">TonB box</keyword>
<reference evidence="12 13" key="1">
    <citation type="journal article" date="2013" name="Int. J. Syst. Evol. Microbiol.">
        <title>Aquimarina gracilis sp. nov., isolated from the gut microflora of a mussel, Mytilus coruscus, and emended description of Aquimarina spongiae.</title>
        <authorList>
            <person name="Park S.C."/>
            <person name="Choe H.N."/>
            <person name="Baik K.S."/>
            <person name="Seong C.N."/>
        </authorList>
    </citation>
    <scope>NUCLEOTIDE SEQUENCE [LARGE SCALE GENOMIC DNA]</scope>
    <source>
        <strain evidence="12 13">PSC32</strain>
    </source>
</reference>
<dbReference type="Pfam" id="PF00593">
    <property type="entry name" value="TonB_dep_Rec_b-barrel"/>
    <property type="match status" value="1"/>
</dbReference>
<keyword evidence="2 8" id="KW-0813">Transport</keyword>
<keyword evidence="12" id="KW-0675">Receptor</keyword>
<protein>
    <submittedName>
        <fullName evidence="12">TonB-dependent receptor</fullName>
    </submittedName>
</protein>
<dbReference type="InterPro" id="IPR013784">
    <property type="entry name" value="Carb-bd-like_fold"/>
</dbReference>
<gene>
    <name evidence="12" type="ORF">U6A24_02850</name>
</gene>
<evidence type="ECO:0000256" key="8">
    <source>
        <dbReference type="PROSITE-ProRule" id="PRU01360"/>
    </source>
</evidence>
<feature type="domain" description="TonB-dependent receptor-like beta-barrel" evidence="10">
    <location>
        <begin position="461"/>
        <end position="918"/>
    </location>
</feature>
<keyword evidence="6 8" id="KW-0472">Membrane</keyword>
<proteinExistence type="inferred from homology"/>
<dbReference type="PANTHER" id="PTHR40980:SF4">
    <property type="entry name" value="TONB-DEPENDENT RECEPTOR-LIKE BETA-BARREL DOMAIN-CONTAINING PROTEIN"/>
    <property type="match status" value="1"/>
</dbReference>
<dbReference type="SUPFAM" id="SSF49452">
    <property type="entry name" value="Starch-binding domain-like"/>
    <property type="match status" value="1"/>
</dbReference>
<dbReference type="Pfam" id="PF07715">
    <property type="entry name" value="Plug"/>
    <property type="match status" value="1"/>
</dbReference>
<dbReference type="InterPro" id="IPR012910">
    <property type="entry name" value="Plug_dom"/>
</dbReference>
<keyword evidence="7 8" id="KW-0998">Cell outer membrane</keyword>
<keyword evidence="4 8" id="KW-0812">Transmembrane</keyword>
<name>A0ABU5ZQP3_9FLAO</name>
<keyword evidence="13" id="KW-1185">Reference proteome</keyword>
<dbReference type="InterPro" id="IPR037066">
    <property type="entry name" value="Plug_dom_sf"/>
</dbReference>
<dbReference type="InterPro" id="IPR000531">
    <property type="entry name" value="Beta-barrel_TonB"/>
</dbReference>
<dbReference type="Proteomes" id="UP001327027">
    <property type="component" value="Unassembled WGS sequence"/>
</dbReference>
<dbReference type="Gene3D" id="2.170.130.10">
    <property type="entry name" value="TonB-dependent receptor, plug domain"/>
    <property type="match status" value="1"/>
</dbReference>
<sequence length="951" mass="107504">MGLEYFFKRISLILMSIGFSQTISAIENVWSINTIETRIQQEYAVINGRIIGPENDVLPGASVIIRSLGIGSSSDWDGLFTLNRVPLGRHIVEISYLGFDTFTKEVQITAGGTLEVNLGDIKLAPTTNQLGEVIVTGSIEGQQKAYNLQRSSDNIKTVVSADLINRFPDINVAEAMQRVSGVSIERDGGEGSIVKIRGTPQNFTTISINGEQIPPTDEEGARSESLDLVSADQLASMEVSKAITPEMDGDAIGGAINLITPTARGEKAQFRTTIGGGYNNLFDKGSTTLKFRYDQRFADNKFGVLFGTSYYNTNNGDERYQATYRFRRIGDSDDPNSFEDWVIDDFRLRPVQRERDRIGANATVDYKFNNNSKVFAKLIYSKLDDRTLRRRIRFRPRNNYDDPLNPGVANNIEVRRDVNDKIVDRENITFSFGGDHALGSLAKLDYGITYTTSQRELESFRYTFRQRGLTVNFDRSDSDFPAITALEGDLQDDSAFDFSFLQRDIPIINKGKNTSAQLNLAFPIQVGNNQGEIKVGGKYRGIENIRRRTLVQYGFDGDYTLDEVSDGFSGTIFDDRYEMGSFPEANASNQHFVDNFQNYEINERITRSNSDRFFYNANEDVLAAYAQGKMQFDKFRILAGVRYESTEVEYDALQIIEDGREPSRPIDGGNDFDFVLPMVHLKYAFTDRTNLRLSYTESFARPDLQDLVPRQNLSFENLVISTGNPELNPASAQNVDLLFEHYFRSDGIISGGLFYKKVEDFIFDQVSDIDDPGNQFDGWRQTKPVNGDEANLYGVEVNLAKKFTFLSGFLSGLGVNLNYTYVQSDSSFDFFNEDTGETNTREDVPFIGQADNLWNAALYYDKGGFTSRLSLNYNGKSLLSFTDNPELDFYVEERYQLDVNVSQKIMKGLTVFAEFVNLLDEPSIEYQGLRSRVTNYESYGWFSRFGINYNF</sequence>
<dbReference type="Gene3D" id="2.40.170.20">
    <property type="entry name" value="TonB-dependent receptor, beta-barrel domain"/>
    <property type="match status" value="1"/>
</dbReference>
<dbReference type="EMBL" id="JAYKLX010000001">
    <property type="protein sequence ID" value="MEB3344379.1"/>
    <property type="molecule type" value="Genomic_DNA"/>
</dbReference>
<evidence type="ECO:0000256" key="9">
    <source>
        <dbReference type="RuleBase" id="RU003357"/>
    </source>
</evidence>
<evidence type="ECO:0000313" key="12">
    <source>
        <dbReference type="EMBL" id="MEB3344379.1"/>
    </source>
</evidence>
<evidence type="ECO:0000256" key="6">
    <source>
        <dbReference type="ARBA" id="ARBA00023136"/>
    </source>
</evidence>
<evidence type="ECO:0000256" key="3">
    <source>
        <dbReference type="ARBA" id="ARBA00022452"/>
    </source>
</evidence>
<comment type="caution">
    <text evidence="12">The sequence shown here is derived from an EMBL/GenBank/DDBJ whole genome shotgun (WGS) entry which is preliminary data.</text>
</comment>
<dbReference type="Pfam" id="PF13715">
    <property type="entry name" value="CarbopepD_reg_2"/>
    <property type="match status" value="1"/>
</dbReference>
<dbReference type="RefSeq" id="WP_324178426.1">
    <property type="nucleotide sequence ID" value="NZ_BAABAW010000016.1"/>
</dbReference>